<proteinExistence type="predicted"/>
<feature type="region of interest" description="Disordered" evidence="1">
    <location>
        <begin position="147"/>
        <end position="255"/>
    </location>
</feature>
<name>A0A8J7YXU4_9ARCH</name>
<evidence type="ECO:0000256" key="1">
    <source>
        <dbReference type="SAM" id="MobiDB-lite"/>
    </source>
</evidence>
<gene>
    <name evidence="2" type="ORF">GW779_05590</name>
</gene>
<accession>A0A8J7YXU4</accession>
<evidence type="ECO:0000313" key="2">
    <source>
        <dbReference type="EMBL" id="NCS91855.1"/>
    </source>
</evidence>
<organism evidence="2 3">
    <name type="scientific">Candidatus Altarchaeum hamiconexum</name>
    <dbReference type="NCBI Taxonomy" id="1803513"/>
    <lineage>
        <taxon>Archaea</taxon>
        <taxon>Candidatus Altarchaeota</taxon>
        <taxon>Candidatus Altiarchaeia</taxon>
        <taxon>Candidatus Altarchaeales</taxon>
        <taxon>Candidatus Altarchaeaceae</taxon>
        <taxon>Candidatus Altarchaeum</taxon>
    </lineage>
</organism>
<feature type="compositionally biased region" description="Basic and acidic residues" evidence="1">
    <location>
        <begin position="182"/>
        <end position="255"/>
    </location>
</feature>
<dbReference type="AlphaFoldDB" id="A0A8J7YXU4"/>
<feature type="compositionally biased region" description="Basic and acidic residues" evidence="1">
    <location>
        <begin position="147"/>
        <end position="164"/>
    </location>
</feature>
<dbReference type="Proteomes" id="UP000738826">
    <property type="component" value="Unassembled WGS sequence"/>
</dbReference>
<comment type="caution">
    <text evidence="2">The sequence shown here is derived from an EMBL/GenBank/DDBJ whole genome shotgun (WGS) entry which is preliminary data.</text>
</comment>
<dbReference type="EMBL" id="JAACQH010000116">
    <property type="protein sequence ID" value="NCS91855.1"/>
    <property type="molecule type" value="Genomic_DNA"/>
</dbReference>
<protein>
    <submittedName>
        <fullName evidence="2">Uncharacterized protein</fullName>
    </submittedName>
</protein>
<evidence type="ECO:0000313" key="3">
    <source>
        <dbReference type="Proteomes" id="UP000738826"/>
    </source>
</evidence>
<sequence length="354" mass="41129">MHVLFCASGDLKDAKYIRKGNKNLLQMKFGTGDTIAMCGKVVECKRTKFGVMLTLNDGENFVITAGTFNERALQDAVNVLQKFSEGNKEIYLLIYANPFYKGTLYLNANQDNSVIESTKQIYEKFHEIRKKGLMHLTRKFKVKPEETAEKGRIEIKEEKEEKTTKKASTSLRSEISKTGLEMSKKEEVQMPKEKEKEKEEIKEDIKEDKEDIKEDKEDIKEDKEDIKEDKEDIKEDKEDIKEDKEDIKEDKEDIKEDKEEIKEDIAEYKNVFENAEISADEYKKQRAINMTIVGFVENLAKDKKDNMVKIEDVASELYSHSPSLKDINLADKIYELLEMGYFYEPKPGYIKVIG</sequence>
<reference evidence="2" key="1">
    <citation type="submission" date="2019-11" db="EMBL/GenBank/DDBJ databases">
        <title>Lipid analysis of CO2-rich subsurface aquifers suggests an autotrophy-based deep biosphere with lysolipids enriched in CPR bacteria.</title>
        <authorList>
            <person name="Probst A.J."/>
            <person name="Elling F.J."/>
            <person name="Castelle C.J."/>
            <person name="Zhu Q."/>
            <person name="Elvert M."/>
            <person name="Birarda G."/>
            <person name="Holman H.-Y."/>
            <person name="Lane K.R."/>
            <person name="Ladd B."/>
            <person name="Ryan M.C."/>
            <person name="Woyke T."/>
            <person name="Hinrichs K.-U."/>
            <person name="Banfield J.F."/>
        </authorList>
    </citation>
    <scope>NUCLEOTIDE SEQUENCE</scope>
    <source>
        <strain evidence="2">CG_2015-04_33_537</strain>
    </source>
</reference>